<dbReference type="SUPFAM" id="SSF52518">
    <property type="entry name" value="Thiamin diphosphate-binding fold (THDP-binding)"/>
    <property type="match status" value="2"/>
</dbReference>
<comment type="cofactor">
    <cofactor evidence="12">
        <name>thiamine diphosphate</name>
        <dbReference type="ChEBI" id="CHEBI:58937"/>
    </cofactor>
    <text evidence="12">Binds 1 thiamine pyrophosphate per subunit. During the reaction, the substrate forms a covalent intermediate with the cofactor.</text>
</comment>
<keyword evidence="15" id="KW-0106">Calcium</keyword>
<feature type="binding site" evidence="13">
    <location>
        <position position="190"/>
    </location>
    <ligand>
        <name>Mg(2+)</name>
        <dbReference type="ChEBI" id="CHEBI:18420"/>
    </ligand>
</feature>
<evidence type="ECO:0000313" key="17">
    <source>
        <dbReference type="EMBL" id="RPB09754.1"/>
    </source>
</evidence>
<dbReference type="Gene3D" id="3.40.50.920">
    <property type="match status" value="1"/>
</dbReference>
<dbReference type="PROSITE" id="PS00801">
    <property type="entry name" value="TRANSKETOLASE_1"/>
    <property type="match status" value="1"/>
</dbReference>
<feature type="binding site" evidence="12">
    <location>
        <position position="69"/>
    </location>
    <ligand>
        <name>thiamine diphosphate</name>
        <dbReference type="ChEBI" id="CHEBI:58937"/>
    </ligand>
</feature>
<comment type="cofactor">
    <cofactor evidence="15">
        <name>Mg(2+)</name>
        <dbReference type="ChEBI" id="CHEBI:18420"/>
    </cofactor>
    <cofactor evidence="15">
        <name>Ca(2+)</name>
        <dbReference type="ChEBI" id="CHEBI:29108"/>
    </cofactor>
    <cofactor evidence="15">
        <name>Mn(2+)</name>
        <dbReference type="ChEBI" id="CHEBI:29035"/>
    </cofactor>
    <cofactor evidence="15">
        <name>Co(2+)</name>
        <dbReference type="ChEBI" id="CHEBI:48828"/>
    </cofactor>
    <text evidence="15">Binds 1 Mg(2+) ion per subunit. Can also utilize other divalent metal cations, such as Ca(2+), Mn(2+) and Co(2+).</text>
</comment>
<dbReference type="GO" id="GO:0004802">
    <property type="term" value="F:transketolase activity"/>
    <property type="evidence" value="ECO:0007669"/>
    <property type="project" value="UniProtKB-EC"/>
</dbReference>
<comment type="subunit">
    <text evidence="3 15">Homodimer.</text>
</comment>
<dbReference type="InterPro" id="IPR029061">
    <property type="entry name" value="THDP-binding"/>
</dbReference>
<dbReference type="InParanoid" id="A0A3N4KGT2"/>
<dbReference type="Pfam" id="PF22613">
    <property type="entry name" value="Transketolase_C_1"/>
    <property type="match status" value="1"/>
</dbReference>
<feature type="binding site" evidence="12">
    <location>
        <position position="188"/>
    </location>
    <ligand>
        <name>thiamine diphosphate</name>
        <dbReference type="ChEBI" id="CHEBI:58937"/>
    </ligand>
</feature>
<feature type="binding site" evidence="11">
    <location>
        <position position="29"/>
    </location>
    <ligand>
        <name>substrate</name>
    </ligand>
</feature>
<dbReference type="CDD" id="cd02012">
    <property type="entry name" value="TPP_TK"/>
    <property type="match status" value="1"/>
</dbReference>
<comment type="catalytic activity">
    <reaction evidence="9 15">
        <text>D-sedoheptulose 7-phosphate + D-glyceraldehyde 3-phosphate = aldehydo-D-ribose 5-phosphate + D-xylulose 5-phosphate</text>
        <dbReference type="Rhea" id="RHEA:10508"/>
        <dbReference type="ChEBI" id="CHEBI:57483"/>
        <dbReference type="ChEBI" id="CHEBI:57737"/>
        <dbReference type="ChEBI" id="CHEBI:58273"/>
        <dbReference type="ChEBI" id="CHEBI:59776"/>
        <dbReference type="EC" id="2.2.1.1"/>
    </reaction>
</comment>
<dbReference type="SMART" id="SM00861">
    <property type="entry name" value="Transket_pyr"/>
    <property type="match status" value="1"/>
</dbReference>
<feature type="binding site" evidence="12">
    <location>
        <begin position="117"/>
        <end position="119"/>
    </location>
    <ligand>
        <name>thiamine diphosphate</name>
        <dbReference type="ChEBI" id="CHEBI:58937"/>
    </ligand>
</feature>
<dbReference type="FunFam" id="3.40.50.920:FF:000003">
    <property type="entry name" value="Transketolase"/>
    <property type="match status" value="1"/>
</dbReference>
<dbReference type="InterPro" id="IPR055152">
    <property type="entry name" value="Transketolase-like_C_2"/>
</dbReference>
<evidence type="ECO:0000256" key="13">
    <source>
        <dbReference type="PIRSR" id="PIRSR605478-4"/>
    </source>
</evidence>
<feature type="binding site" evidence="11">
    <location>
        <position position="468"/>
    </location>
    <ligand>
        <name>substrate</name>
    </ligand>
</feature>
<evidence type="ECO:0000259" key="16">
    <source>
        <dbReference type="SMART" id="SM00861"/>
    </source>
</evidence>
<evidence type="ECO:0000256" key="10">
    <source>
        <dbReference type="PIRSR" id="PIRSR605478-1"/>
    </source>
</evidence>
<dbReference type="FunCoup" id="A0A3N4KGT2">
    <property type="interactions" value="763"/>
</dbReference>
<dbReference type="PANTHER" id="PTHR43522:SF2">
    <property type="entry name" value="TRANSKETOLASE 1-RELATED"/>
    <property type="match status" value="1"/>
</dbReference>
<feature type="binding site" evidence="11">
    <location>
        <position position="264"/>
    </location>
    <ligand>
        <name>substrate</name>
    </ligand>
</feature>
<evidence type="ECO:0000256" key="1">
    <source>
        <dbReference type="ARBA" id="ARBA00001941"/>
    </source>
</evidence>
<keyword evidence="5 15" id="KW-0808">Transferase</keyword>
<name>A0A3N4KGT2_9PEZI</name>
<dbReference type="GO" id="GO:0046872">
    <property type="term" value="F:metal ion binding"/>
    <property type="evidence" value="ECO:0007669"/>
    <property type="project" value="UniProtKB-KW"/>
</dbReference>
<dbReference type="SUPFAM" id="SSF52922">
    <property type="entry name" value="TK C-terminal domain-like"/>
    <property type="match status" value="1"/>
</dbReference>
<feature type="binding site" evidence="13">
    <location>
        <position position="158"/>
    </location>
    <ligand>
        <name>Mg(2+)</name>
        <dbReference type="ChEBI" id="CHEBI:18420"/>
    </ligand>
</feature>
<evidence type="ECO:0000256" key="12">
    <source>
        <dbReference type="PIRSR" id="PIRSR605478-3"/>
    </source>
</evidence>
<comment type="cofactor">
    <cofactor evidence="13">
        <name>Mg(2+)</name>
        <dbReference type="ChEBI" id="CHEBI:18420"/>
    </cofactor>
    <text evidence="13">Binds 1 Mg(2+) ion per subunit. Can also utilize other divalent metal cations, such as Ca(2+), Mn(2+) and Co(2+).</text>
</comment>
<evidence type="ECO:0000256" key="3">
    <source>
        <dbReference type="ARBA" id="ARBA00011738"/>
    </source>
</evidence>
<evidence type="ECO:0000256" key="4">
    <source>
        <dbReference type="ARBA" id="ARBA00013152"/>
    </source>
</evidence>
<feature type="site" description="Important for catalytic activity" evidence="14">
    <location>
        <position position="29"/>
    </location>
</feature>
<evidence type="ECO:0000256" key="9">
    <source>
        <dbReference type="ARBA" id="ARBA00049473"/>
    </source>
</evidence>
<dbReference type="InterPro" id="IPR033247">
    <property type="entry name" value="Transketolase_fam"/>
</dbReference>
<dbReference type="InterPro" id="IPR009014">
    <property type="entry name" value="Transketo_C/PFOR_II"/>
</dbReference>
<dbReference type="PROSITE" id="PS00802">
    <property type="entry name" value="TRANSKETOLASE_2"/>
    <property type="match status" value="1"/>
</dbReference>
<dbReference type="CDD" id="cd07033">
    <property type="entry name" value="TPP_PYR_DXS_TK_like"/>
    <property type="match status" value="1"/>
</dbReference>
<comment type="function">
    <text evidence="15">Catalyzes the transfer of a two-carbon ketol group from a ketose donor to an aldose acceptor, via a covalent intermediate with the cofactor thiamine pyrophosphate.</text>
</comment>
<accession>A0A3N4KGT2</accession>
<evidence type="ECO:0000313" key="18">
    <source>
        <dbReference type="Proteomes" id="UP000277580"/>
    </source>
</evidence>
<feature type="binding site" evidence="11">
    <location>
        <position position="480"/>
    </location>
    <ligand>
        <name>substrate</name>
    </ligand>
</feature>
<dbReference type="AlphaFoldDB" id="A0A3N4KGT2"/>
<comment type="cofactor">
    <cofactor evidence="1">
        <name>Co(2+)</name>
        <dbReference type="ChEBI" id="CHEBI:48828"/>
    </cofactor>
</comment>
<dbReference type="NCBIfam" id="TIGR00232">
    <property type="entry name" value="tktlase_bact"/>
    <property type="match status" value="1"/>
</dbReference>
<dbReference type="GO" id="GO:0005634">
    <property type="term" value="C:nucleus"/>
    <property type="evidence" value="ECO:0007669"/>
    <property type="project" value="TreeGrafter"/>
</dbReference>
<dbReference type="Gene3D" id="3.40.50.970">
    <property type="match status" value="2"/>
</dbReference>
<dbReference type="InterPro" id="IPR049557">
    <property type="entry name" value="Transketolase_CS"/>
</dbReference>
<dbReference type="FunFam" id="3.40.50.970:FF:000003">
    <property type="entry name" value="Transketolase"/>
    <property type="match status" value="1"/>
</dbReference>
<dbReference type="FunFam" id="3.40.50.970:FF:000004">
    <property type="entry name" value="Transketolase"/>
    <property type="match status" value="1"/>
</dbReference>
<dbReference type="Pfam" id="PF02779">
    <property type="entry name" value="Transket_pyr"/>
    <property type="match status" value="1"/>
</dbReference>
<feature type="domain" description="Transketolase-like pyrimidine-binding" evidence="16">
    <location>
        <begin position="356"/>
        <end position="532"/>
    </location>
</feature>
<feature type="site" description="Important for catalytic activity" evidence="14">
    <location>
        <position position="264"/>
    </location>
</feature>
<keyword evidence="8 12" id="KW-0786">Thiamine pyrophosphate</keyword>
<feature type="binding site" evidence="11">
    <location>
        <position position="386"/>
    </location>
    <ligand>
        <name>substrate</name>
    </ligand>
</feature>
<feature type="binding site" evidence="11">
    <location>
        <position position="359"/>
    </location>
    <ligand>
        <name>substrate</name>
    </ligand>
</feature>
<dbReference type="STRING" id="1392247.A0A3N4KGT2"/>
<evidence type="ECO:0000256" key="14">
    <source>
        <dbReference type="PIRSR" id="PIRSR605478-5"/>
    </source>
</evidence>
<dbReference type="OrthoDB" id="10267175at2759"/>
<feature type="active site" description="Proton donor" evidence="10">
    <location>
        <position position="418"/>
    </location>
</feature>
<dbReference type="EMBL" id="ML119149">
    <property type="protein sequence ID" value="RPB09754.1"/>
    <property type="molecule type" value="Genomic_DNA"/>
</dbReference>
<dbReference type="EC" id="2.2.1.1" evidence="4 15"/>
<evidence type="ECO:0000256" key="8">
    <source>
        <dbReference type="ARBA" id="ARBA00023052"/>
    </source>
</evidence>
<gene>
    <name evidence="17" type="ORF">P167DRAFT_560018</name>
</gene>
<keyword evidence="7 13" id="KW-0460">Magnesium</keyword>
<dbReference type="InterPro" id="IPR005474">
    <property type="entry name" value="Transketolase_N"/>
</dbReference>
<feature type="binding site" evidence="13">
    <location>
        <position position="188"/>
    </location>
    <ligand>
        <name>Mg(2+)</name>
        <dbReference type="ChEBI" id="CHEBI:18420"/>
    </ligand>
</feature>
<keyword evidence="6 13" id="KW-0479">Metal-binding</keyword>
<proteinExistence type="inferred from homology"/>
<reference evidence="17 18" key="1">
    <citation type="journal article" date="2018" name="Nat. Ecol. Evol.">
        <title>Pezizomycetes genomes reveal the molecular basis of ectomycorrhizal truffle lifestyle.</title>
        <authorList>
            <person name="Murat C."/>
            <person name="Payen T."/>
            <person name="Noel B."/>
            <person name="Kuo A."/>
            <person name="Morin E."/>
            <person name="Chen J."/>
            <person name="Kohler A."/>
            <person name="Krizsan K."/>
            <person name="Balestrini R."/>
            <person name="Da Silva C."/>
            <person name="Montanini B."/>
            <person name="Hainaut M."/>
            <person name="Levati E."/>
            <person name="Barry K.W."/>
            <person name="Belfiori B."/>
            <person name="Cichocki N."/>
            <person name="Clum A."/>
            <person name="Dockter R.B."/>
            <person name="Fauchery L."/>
            <person name="Guy J."/>
            <person name="Iotti M."/>
            <person name="Le Tacon F."/>
            <person name="Lindquist E.A."/>
            <person name="Lipzen A."/>
            <person name="Malagnac F."/>
            <person name="Mello A."/>
            <person name="Molinier V."/>
            <person name="Miyauchi S."/>
            <person name="Poulain J."/>
            <person name="Riccioni C."/>
            <person name="Rubini A."/>
            <person name="Sitrit Y."/>
            <person name="Splivallo R."/>
            <person name="Traeger S."/>
            <person name="Wang M."/>
            <person name="Zifcakova L."/>
            <person name="Wipf D."/>
            <person name="Zambonelli A."/>
            <person name="Paolocci F."/>
            <person name="Nowrousian M."/>
            <person name="Ottonello S."/>
            <person name="Baldrian P."/>
            <person name="Spatafora J.W."/>
            <person name="Henrissat B."/>
            <person name="Nagy L.G."/>
            <person name="Aury J.M."/>
            <person name="Wincker P."/>
            <person name="Grigoriev I.V."/>
            <person name="Bonfante P."/>
            <person name="Martin F.M."/>
        </authorList>
    </citation>
    <scope>NUCLEOTIDE SEQUENCE [LARGE SCALE GENOMIC DNA]</scope>
    <source>
        <strain evidence="17 18">CCBAS932</strain>
    </source>
</reference>
<dbReference type="GO" id="GO:0006098">
    <property type="term" value="P:pentose-phosphate shunt"/>
    <property type="evidence" value="ECO:0007669"/>
    <property type="project" value="TreeGrafter"/>
</dbReference>
<feature type="binding site" evidence="11">
    <location>
        <position position="476"/>
    </location>
    <ligand>
        <name>substrate</name>
    </ligand>
</feature>
<dbReference type="InterPro" id="IPR020826">
    <property type="entry name" value="Transketolase_BS"/>
</dbReference>
<evidence type="ECO:0000256" key="5">
    <source>
        <dbReference type="ARBA" id="ARBA00022679"/>
    </source>
</evidence>
<feature type="binding site" evidence="12">
    <location>
        <position position="159"/>
    </location>
    <ligand>
        <name>thiamine diphosphate</name>
        <dbReference type="ChEBI" id="CHEBI:58937"/>
    </ligand>
</feature>
<organism evidence="17 18">
    <name type="scientific">Morchella conica CCBAS932</name>
    <dbReference type="NCBI Taxonomy" id="1392247"/>
    <lineage>
        <taxon>Eukaryota</taxon>
        <taxon>Fungi</taxon>
        <taxon>Dikarya</taxon>
        <taxon>Ascomycota</taxon>
        <taxon>Pezizomycotina</taxon>
        <taxon>Pezizomycetes</taxon>
        <taxon>Pezizales</taxon>
        <taxon>Morchellaceae</taxon>
        <taxon>Morchella</taxon>
    </lineage>
</organism>
<evidence type="ECO:0000256" key="6">
    <source>
        <dbReference type="ARBA" id="ARBA00022723"/>
    </source>
</evidence>
<keyword evidence="18" id="KW-1185">Reference proteome</keyword>
<evidence type="ECO:0000256" key="11">
    <source>
        <dbReference type="PIRSR" id="PIRSR605478-2"/>
    </source>
</evidence>
<feature type="binding site" evidence="12">
    <location>
        <position position="264"/>
    </location>
    <ligand>
        <name>thiamine diphosphate</name>
        <dbReference type="ChEBI" id="CHEBI:58937"/>
    </ligand>
</feature>
<dbReference type="GO" id="GO:0005829">
    <property type="term" value="C:cytosol"/>
    <property type="evidence" value="ECO:0007669"/>
    <property type="project" value="TreeGrafter"/>
</dbReference>
<dbReference type="PANTHER" id="PTHR43522">
    <property type="entry name" value="TRANSKETOLASE"/>
    <property type="match status" value="1"/>
</dbReference>
<evidence type="ECO:0000256" key="7">
    <source>
        <dbReference type="ARBA" id="ARBA00022842"/>
    </source>
</evidence>
<dbReference type="Pfam" id="PF00456">
    <property type="entry name" value="Transketolase_N"/>
    <property type="match status" value="1"/>
</dbReference>
<evidence type="ECO:0000256" key="2">
    <source>
        <dbReference type="ARBA" id="ARBA00007131"/>
    </source>
</evidence>
<sequence length="685" mass="74843">MSYGELDNLCINTIRVLSADAVANANSGHPGAPMGMAPVSHVLFNRFMRFNPKNPDWINRDRFVLSNGHGCMLQYSLLHLFGYDLSLDDLKHFRQVGSKTPGHPEAADTPGIEVTTGPLGQGFANAVGLAIAQAHTAAIYNKPGYDLVDNYTYMFFGDGCLMEGIASEAASTAGHLQLGNLIGIYDDNHISIDGNTNCAFTEDVLKRFESYGWHCIHVTDGDNDLSAIDAAIAEAKTVKDKPTIIKLTTTIGYGSKLQGTHEVHGSPLKADDIKSIKEKFGFDPEKKFDVPSAVYEHYGETAAKGAAAEEEWNQLFAKYQKEYPEEGKDLARRLAGKLPEGWEKALPTYKSTDPAIASRKLSETILQKLYPIIPELVGGSADLTGSNLTRAKEAVDFQPPSTGLGDWSGRYIRYGVREHGMAAIMNGLAAYGTIIPYGGTFLNFVSYAAGALRLSALSHHRVIYVSTHDSIGLGEDGPTHQPIETLAHFRALPNCMVWRPADGNETSAAYYIALISKHTPSVIALSRQNLPQLENSTIERAIKGGYVAVESEGAQVTLISTGSEVGICIDAVKYLKEKHNVVARVVSLPCWEVFDAQPKEYKLSVLPDGIPILSVEVMTTLGWEKYSHEQFGLNRFGASGPYKDVYAKFEFTPEGISKRAIATIEFWKEVTPIRSPINRAFAQLI</sequence>
<feature type="binding site" evidence="12">
    <location>
        <position position="444"/>
    </location>
    <ligand>
        <name>thiamine diphosphate</name>
        <dbReference type="ChEBI" id="CHEBI:58937"/>
    </ligand>
</feature>
<comment type="similarity">
    <text evidence="2 15">Belongs to the transketolase family.</text>
</comment>
<feature type="binding site" evidence="11">
    <location>
        <position position="527"/>
    </location>
    <ligand>
        <name>substrate</name>
    </ligand>
</feature>
<dbReference type="InterPro" id="IPR005475">
    <property type="entry name" value="Transketolase-like_Pyr-bd"/>
</dbReference>
<protein>
    <recommendedName>
        <fullName evidence="4 15">Transketolase</fullName>
        <ecNumber evidence="4 15">2.2.1.1</ecNumber>
    </recommendedName>
</protein>
<evidence type="ECO:0000256" key="15">
    <source>
        <dbReference type="RuleBase" id="RU004996"/>
    </source>
</evidence>
<dbReference type="Proteomes" id="UP000277580">
    <property type="component" value="Unassembled WGS sequence"/>
</dbReference>
<dbReference type="InterPro" id="IPR005478">
    <property type="entry name" value="Transketolase_bac-like"/>
</dbReference>